<evidence type="ECO:0000256" key="14">
    <source>
        <dbReference type="RuleBase" id="RU003707"/>
    </source>
</evidence>
<dbReference type="Pfam" id="PF00725">
    <property type="entry name" value="3HCDH"/>
    <property type="match status" value="1"/>
</dbReference>
<dbReference type="Gene3D" id="3.40.50.720">
    <property type="entry name" value="NAD(P)-binding Rossmann-like Domain"/>
    <property type="match status" value="1"/>
</dbReference>
<dbReference type="InterPro" id="IPR001753">
    <property type="entry name" value="Enoyl-CoA_hydra/iso"/>
</dbReference>
<reference evidence="17 18" key="1">
    <citation type="submission" date="2023-12" db="EMBL/GenBank/DDBJ databases">
        <title>Whole-genome sequencing of halo(alkali)philic microorganisms from hypersaline lakes.</title>
        <authorList>
            <person name="Sorokin D.Y."/>
            <person name="Merkel A.Y."/>
            <person name="Messina E."/>
            <person name="Yakimov M."/>
        </authorList>
    </citation>
    <scope>NUCLEOTIDE SEQUENCE [LARGE SCALE GENOMIC DNA]</scope>
    <source>
        <strain evidence="17 18">AB-CW1</strain>
    </source>
</reference>
<comment type="similarity">
    <text evidence="4">Belongs to the 3-hydroxyacyl-CoA dehydrogenase family.</text>
</comment>
<dbReference type="SUPFAM" id="SSF48179">
    <property type="entry name" value="6-phosphogluconate dehydrogenase C-terminal domain-like"/>
    <property type="match status" value="2"/>
</dbReference>
<dbReference type="RefSeq" id="WP_346050911.1">
    <property type="nucleotide sequence ID" value="NZ_JAYGII010000008.1"/>
</dbReference>
<evidence type="ECO:0000259" key="15">
    <source>
        <dbReference type="Pfam" id="PF00725"/>
    </source>
</evidence>
<evidence type="ECO:0000256" key="7">
    <source>
        <dbReference type="ARBA" id="ARBA00022963"/>
    </source>
</evidence>
<dbReference type="EC" id="4.2.1.17" evidence="5"/>
<feature type="domain" description="3-hydroxyacyl-CoA dehydrogenase C-terminal" evidence="15">
    <location>
        <begin position="485"/>
        <end position="576"/>
    </location>
</feature>
<dbReference type="FunFam" id="3.40.50.720:FF:000009">
    <property type="entry name" value="Fatty oxidation complex, alpha subunit"/>
    <property type="match status" value="1"/>
</dbReference>
<keyword evidence="11" id="KW-0456">Lyase</keyword>
<evidence type="ECO:0000259" key="16">
    <source>
        <dbReference type="Pfam" id="PF02737"/>
    </source>
</evidence>
<dbReference type="CDD" id="cd06558">
    <property type="entry name" value="crotonase-like"/>
    <property type="match status" value="1"/>
</dbReference>
<proteinExistence type="inferred from homology"/>
<dbReference type="PANTHER" id="PTHR43612">
    <property type="entry name" value="TRIFUNCTIONAL ENZYME SUBUNIT ALPHA"/>
    <property type="match status" value="1"/>
</dbReference>
<comment type="similarity">
    <text evidence="14">Belongs to the enoyl-CoA hydratase/isomerase family.</text>
</comment>
<dbReference type="InterPro" id="IPR050136">
    <property type="entry name" value="FA_oxidation_alpha_subunit"/>
</dbReference>
<evidence type="ECO:0000256" key="2">
    <source>
        <dbReference type="ARBA" id="ARBA00007005"/>
    </source>
</evidence>
<dbReference type="InterPro" id="IPR008927">
    <property type="entry name" value="6-PGluconate_DH-like_C_sf"/>
</dbReference>
<organism evidence="17 18">
    <name type="scientific">Natronospira elongata</name>
    <dbReference type="NCBI Taxonomy" id="3110268"/>
    <lineage>
        <taxon>Bacteria</taxon>
        <taxon>Pseudomonadati</taxon>
        <taxon>Pseudomonadota</taxon>
        <taxon>Gammaproteobacteria</taxon>
        <taxon>Natronospirales</taxon>
        <taxon>Natronospiraceae</taxon>
        <taxon>Natronospira</taxon>
    </lineage>
</organism>
<keyword evidence="12" id="KW-0511">Multifunctional enzyme</keyword>
<comment type="similarity">
    <text evidence="3">In the N-terminal section; belongs to the enoyl-CoA hydratase/isomerase family.</text>
</comment>
<dbReference type="PANTHER" id="PTHR43612:SF3">
    <property type="entry name" value="TRIFUNCTIONAL ENZYME SUBUNIT ALPHA, MITOCHONDRIAL"/>
    <property type="match status" value="1"/>
</dbReference>
<evidence type="ECO:0000256" key="11">
    <source>
        <dbReference type="ARBA" id="ARBA00023239"/>
    </source>
</evidence>
<dbReference type="PROSITE" id="PS00067">
    <property type="entry name" value="3HCDH"/>
    <property type="match status" value="1"/>
</dbReference>
<evidence type="ECO:0000256" key="1">
    <source>
        <dbReference type="ARBA" id="ARBA00005005"/>
    </source>
</evidence>
<comment type="caution">
    <text evidence="17">The sequence shown here is derived from an EMBL/GenBank/DDBJ whole genome shotgun (WGS) entry which is preliminary data.</text>
</comment>
<keyword evidence="6" id="KW-0276">Fatty acid metabolism</keyword>
<dbReference type="SUPFAM" id="SSF52096">
    <property type="entry name" value="ClpP/crotonase"/>
    <property type="match status" value="1"/>
</dbReference>
<evidence type="ECO:0000256" key="13">
    <source>
        <dbReference type="ARBA" id="ARBA00049556"/>
    </source>
</evidence>
<evidence type="ECO:0000313" key="17">
    <source>
        <dbReference type="EMBL" id="MEA5445281.1"/>
    </source>
</evidence>
<protein>
    <recommendedName>
        <fullName evidence="5">enoyl-CoA hydratase</fullName>
        <ecNumber evidence="5">4.2.1.17</ecNumber>
    </recommendedName>
</protein>
<evidence type="ECO:0000256" key="3">
    <source>
        <dbReference type="ARBA" id="ARBA00008750"/>
    </source>
</evidence>
<evidence type="ECO:0000256" key="4">
    <source>
        <dbReference type="ARBA" id="ARBA00009463"/>
    </source>
</evidence>
<dbReference type="Gene3D" id="3.90.226.10">
    <property type="entry name" value="2-enoyl-CoA Hydratase, Chain A, domain 1"/>
    <property type="match status" value="1"/>
</dbReference>
<dbReference type="PROSITE" id="PS00166">
    <property type="entry name" value="ENOYL_COA_HYDRATASE"/>
    <property type="match status" value="1"/>
</dbReference>
<sequence>MSEAKQQNWHLEIDSSRVGWLKFDKAEASANTLSRDVMVELGERLEEVEKEDIKGLIVYSAKKSGFIAGADIKEFTTLNSADEALDLIRNGQKVLERLEGLKCTTVAAIHGFALGGGLELALACDYRVAADDERTQLGLPEVKLGIHPGFGGTVRSIRLVGVFSAMDMMLSGRSLRGKAALKIGLVDRLVPHDSMHDAARQIALTPPGKKKAPFTARLANLPGVRGFMAGQMEKQVAAKAPKQHYPAPYAIIDLWRRHWGNEGQMYQEEAQSIARLMMGETARNLVRVFLLQDKLKGLGNKKDLDLKRVHVVGAGVMGGDIAAWSALSGFEVTLQDQNEEQVQGALDRARKLFEKKLKTEDKVKAAVDRLRMDIAGDGVAQADVVIEAIFENVEAKQSLYNELEPRMRKDAVLATNTSSIRLETLRGTLSDPKRLVGLHFFNPVAKMPLVEVIHTDDTDSEVIRKALAYTRHVNRLPVPCKSAPGFLVNRILMPYMMEAVLAYEDGVPLEAIDKAAKNYGMPMGPVELADTVGLDVGLSVAKILGKEFDMPVPTELEKMVEAKKLGRKTGEGFYKYEDGKAVKDRSKANEIPADLTDRLVLPMINTAVACLREGIVENEEILDGGVIFGTGFAPFRGGPINYARSEGIKEVKSRLEKLQKTYGDRFKPDAGWDQL</sequence>
<dbReference type="InterPro" id="IPR013328">
    <property type="entry name" value="6PGD_dom2"/>
</dbReference>
<comment type="similarity">
    <text evidence="2">In the central section; belongs to the 3-hydroxyacyl-CoA dehydrogenase family.</text>
</comment>
<evidence type="ECO:0000256" key="12">
    <source>
        <dbReference type="ARBA" id="ARBA00023268"/>
    </source>
</evidence>
<evidence type="ECO:0000256" key="8">
    <source>
        <dbReference type="ARBA" id="ARBA00023002"/>
    </source>
</evidence>
<dbReference type="InterPro" id="IPR006180">
    <property type="entry name" value="3-OHacyl-CoA_DH_CS"/>
</dbReference>
<dbReference type="Proteomes" id="UP001302316">
    <property type="component" value="Unassembled WGS sequence"/>
</dbReference>
<dbReference type="InterPro" id="IPR029045">
    <property type="entry name" value="ClpP/crotonase-like_dom_sf"/>
</dbReference>
<evidence type="ECO:0000256" key="10">
    <source>
        <dbReference type="ARBA" id="ARBA00023098"/>
    </source>
</evidence>
<keyword evidence="8" id="KW-0560">Oxidoreductase</keyword>
<dbReference type="Pfam" id="PF02737">
    <property type="entry name" value="3HCDH_N"/>
    <property type="match status" value="1"/>
</dbReference>
<dbReference type="FunFam" id="3.90.226.10:FF:000011">
    <property type="entry name" value="Fatty acid oxidation complex subunit alpha"/>
    <property type="match status" value="1"/>
</dbReference>
<dbReference type="Gene3D" id="1.10.1040.10">
    <property type="entry name" value="N-(1-d-carboxylethyl)-l-norvaline Dehydrogenase, domain 2"/>
    <property type="match status" value="2"/>
</dbReference>
<dbReference type="InterPro" id="IPR006108">
    <property type="entry name" value="3HC_DH_C"/>
</dbReference>
<evidence type="ECO:0000256" key="9">
    <source>
        <dbReference type="ARBA" id="ARBA00023027"/>
    </source>
</evidence>
<keyword evidence="9" id="KW-0520">NAD</keyword>
<accession>A0AAP6JET8</accession>
<evidence type="ECO:0000313" key="18">
    <source>
        <dbReference type="Proteomes" id="UP001302316"/>
    </source>
</evidence>
<dbReference type="Pfam" id="PF00378">
    <property type="entry name" value="ECH_1"/>
    <property type="match status" value="1"/>
</dbReference>
<dbReference type="GO" id="GO:0004300">
    <property type="term" value="F:enoyl-CoA hydratase activity"/>
    <property type="evidence" value="ECO:0007669"/>
    <property type="project" value="UniProtKB-EC"/>
</dbReference>
<dbReference type="GO" id="GO:0016509">
    <property type="term" value="F:long-chain (3S)-3-hydroxyacyl-CoA dehydrogenase (NAD+) activity"/>
    <property type="evidence" value="ECO:0007669"/>
    <property type="project" value="TreeGrafter"/>
</dbReference>
<comment type="catalytic activity">
    <reaction evidence="13">
        <text>a (3S)-3-hydroxyacyl-CoA + NAD(+) = a 3-oxoacyl-CoA + NADH + H(+)</text>
        <dbReference type="Rhea" id="RHEA:22432"/>
        <dbReference type="ChEBI" id="CHEBI:15378"/>
        <dbReference type="ChEBI" id="CHEBI:57318"/>
        <dbReference type="ChEBI" id="CHEBI:57540"/>
        <dbReference type="ChEBI" id="CHEBI:57945"/>
        <dbReference type="ChEBI" id="CHEBI:90726"/>
        <dbReference type="EC" id="1.1.1.35"/>
    </reaction>
</comment>
<dbReference type="GO" id="GO:0006635">
    <property type="term" value="P:fatty acid beta-oxidation"/>
    <property type="evidence" value="ECO:0007669"/>
    <property type="project" value="UniProtKB-ARBA"/>
</dbReference>
<keyword evidence="7" id="KW-0442">Lipid degradation</keyword>
<gene>
    <name evidence="17" type="ORF">VCB98_05560</name>
</gene>
<dbReference type="InterPro" id="IPR006176">
    <property type="entry name" value="3-OHacyl-CoA_DH_NAD-bd"/>
</dbReference>
<dbReference type="SUPFAM" id="SSF51735">
    <property type="entry name" value="NAD(P)-binding Rossmann-fold domains"/>
    <property type="match status" value="1"/>
</dbReference>
<dbReference type="GO" id="GO:0070403">
    <property type="term" value="F:NAD+ binding"/>
    <property type="evidence" value="ECO:0007669"/>
    <property type="project" value="InterPro"/>
</dbReference>
<keyword evidence="10" id="KW-0443">Lipid metabolism</keyword>
<dbReference type="InterPro" id="IPR018376">
    <property type="entry name" value="Enoyl-CoA_hyd/isom_CS"/>
</dbReference>
<evidence type="ECO:0000256" key="5">
    <source>
        <dbReference type="ARBA" id="ARBA00012076"/>
    </source>
</evidence>
<dbReference type="AlphaFoldDB" id="A0AAP6JET8"/>
<name>A0AAP6JET8_9GAMM</name>
<dbReference type="InterPro" id="IPR036291">
    <property type="entry name" value="NAD(P)-bd_dom_sf"/>
</dbReference>
<feature type="domain" description="3-hydroxyacyl-CoA dehydrogenase NAD binding" evidence="16">
    <location>
        <begin position="309"/>
        <end position="481"/>
    </location>
</feature>
<comment type="pathway">
    <text evidence="1">Lipid metabolism; fatty acid beta-oxidation.</text>
</comment>
<dbReference type="EMBL" id="JAYGII010000008">
    <property type="protein sequence ID" value="MEA5445281.1"/>
    <property type="molecule type" value="Genomic_DNA"/>
</dbReference>
<evidence type="ECO:0000256" key="6">
    <source>
        <dbReference type="ARBA" id="ARBA00022832"/>
    </source>
</evidence>
<keyword evidence="18" id="KW-1185">Reference proteome</keyword>